<dbReference type="Proteomes" id="UP000829685">
    <property type="component" value="Unassembled WGS sequence"/>
</dbReference>
<keyword evidence="1" id="KW-0812">Transmembrane</keyword>
<organism evidence="2 3">
    <name type="scientific">Neoarthrinium moseri</name>
    <dbReference type="NCBI Taxonomy" id="1658444"/>
    <lineage>
        <taxon>Eukaryota</taxon>
        <taxon>Fungi</taxon>
        <taxon>Dikarya</taxon>
        <taxon>Ascomycota</taxon>
        <taxon>Pezizomycotina</taxon>
        <taxon>Sordariomycetes</taxon>
        <taxon>Xylariomycetidae</taxon>
        <taxon>Amphisphaeriales</taxon>
        <taxon>Apiosporaceae</taxon>
        <taxon>Neoarthrinium</taxon>
    </lineage>
</organism>
<keyword evidence="1" id="KW-1133">Transmembrane helix</keyword>
<keyword evidence="3" id="KW-1185">Reference proteome</keyword>
<evidence type="ECO:0000313" key="3">
    <source>
        <dbReference type="Proteomes" id="UP000829685"/>
    </source>
</evidence>
<name>A0A9P9WCL3_9PEZI</name>
<keyword evidence="1" id="KW-0472">Membrane</keyword>
<feature type="transmembrane region" description="Helical" evidence="1">
    <location>
        <begin position="91"/>
        <end position="123"/>
    </location>
</feature>
<reference evidence="2" key="1">
    <citation type="submission" date="2021-03" db="EMBL/GenBank/DDBJ databases">
        <title>Revisited historic fungal species revealed as producer of novel bioactive compounds through whole genome sequencing and comparative genomics.</title>
        <authorList>
            <person name="Vignolle G.A."/>
            <person name="Hochenegger N."/>
            <person name="Mach R.L."/>
            <person name="Mach-Aigner A.R."/>
            <person name="Javad Rahimi M."/>
            <person name="Salim K.A."/>
            <person name="Chan C.M."/>
            <person name="Lim L.B.L."/>
            <person name="Cai F."/>
            <person name="Druzhinina I.S."/>
            <person name="U'Ren J.M."/>
            <person name="Derntl C."/>
        </authorList>
    </citation>
    <scope>NUCLEOTIDE SEQUENCE</scope>
    <source>
        <strain evidence="2">TUCIM 5799</strain>
    </source>
</reference>
<comment type="caution">
    <text evidence="2">The sequence shown here is derived from an EMBL/GenBank/DDBJ whole genome shotgun (WGS) entry which is preliminary data.</text>
</comment>
<evidence type="ECO:0000256" key="1">
    <source>
        <dbReference type="SAM" id="Phobius"/>
    </source>
</evidence>
<accession>A0A9P9WCL3</accession>
<gene>
    <name evidence="2" type="ORF">JX265_011450</name>
</gene>
<dbReference type="EMBL" id="JAFIMR010000042">
    <property type="protein sequence ID" value="KAI1856809.1"/>
    <property type="molecule type" value="Genomic_DNA"/>
</dbReference>
<sequence>MGTFVSVIARKLKNPWEPASNACAILVENKVHEGLDNDWAEAALTISTNATLCAQYEATGSDFCKLPETFRESFSRSCDPPATFLNIIGSFLLGISVFLLCTIVFVLVLALLLLAGMFFVDLFENLQQCFSKKKTWAEFELKRMRHLSRGCVGSIEDIER</sequence>
<evidence type="ECO:0000313" key="2">
    <source>
        <dbReference type="EMBL" id="KAI1856809.1"/>
    </source>
</evidence>
<dbReference type="AlphaFoldDB" id="A0A9P9WCL3"/>
<protein>
    <submittedName>
        <fullName evidence="2">Uncharacterized protein</fullName>
    </submittedName>
</protein>
<proteinExistence type="predicted"/>